<evidence type="ECO:0000313" key="2">
    <source>
        <dbReference type="Proteomes" id="UP001060085"/>
    </source>
</evidence>
<protein>
    <submittedName>
        <fullName evidence="1">Uncharacterized protein</fullName>
    </submittedName>
</protein>
<reference evidence="2" key="1">
    <citation type="journal article" date="2023" name="Nat. Plants">
        <title>Single-cell RNA sequencing provides a high-resolution roadmap for understanding the multicellular compartmentation of specialized metabolism.</title>
        <authorList>
            <person name="Sun S."/>
            <person name="Shen X."/>
            <person name="Li Y."/>
            <person name="Li Y."/>
            <person name="Wang S."/>
            <person name="Li R."/>
            <person name="Zhang H."/>
            <person name="Shen G."/>
            <person name="Guo B."/>
            <person name="Wei J."/>
            <person name="Xu J."/>
            <person name="St-Pierre B."/>
            <person name="Chen S."/>
            <person name="Sun C."/>
        </authorList>
    </citation>
    <scope>NUCLEOTIDE SEQUENCE [LARGE SCALE GENOMIC DNA]</scope>
</reference>
<evidence type="ECO:0000313" key="1">
    <source>
        <dbReference type="EMBL" id="KAI5657099.1"/>
    </source>
</evidence>
<gene>
    <name evidence="1" type="ORF">M9H77_25892</name>
</gene>
<comment type="caution">
    <text evidence="1">The sequence shown here is derived from an EMBL/GenBank/DDBJ whole genome shotgun (WGS) entry which is preliminary data.</text>
</comment>
<organism evidence="1 2">
    <name type="scientific">Catharanthus roseus</name>
    <name type="common">Madagascar periwinkle</name>
    <name type="synonym">Vinca rosea</name>
    <dbReference type="NCBI Taxonomy" id="4058"/>
    <lineage>
        <taxon>Eukaryota</taxon>
        <taxon>Viridiplantae</taxon>
        <taxon>Streptophyta</taxon>
        <taxon>Embryophyta</taxon>
        <taxon>Tracheophyta</taxon>
        <taxon>Spermatophyta</taxon>
        <taxon>Magnoliopsida</taxon>
        <taxon>eudicotyledons</taxon>
        <taxon>Gunneridae</taxon>
        <taxon>Pentapetalae</taxon>
        <taxon>asterids</taxon>
        <taxon>lamiids</taxon>
        <taxon>Gentianales</taxon>
        <taxon>Apocynaceae</taxon>
        <taxon>Rauvolfioideae</taxon>
        <taxon>Vinceae</taxon>
        <taxon>Catharanthinae</taxon>
        <taxon>Catharanthus</taxon>
    </lineage>
</organism>
<keyword evidence="2" id="KW-1185">Reference proteome</keyword>
<name>A0ACC0A8E8_CATRO</name>
<accession>A0ACC0A8E8</accession>
<dbReference type="Proteomes" id="UP001060085">
    <property type="component" value="Linkage Group LG06"/>
</dbReference>
<dbReference type="EMBL" id="CM044706">
    <property type="protein sequence ID" value="KAI5657099.1"/>
    <property type="molecule type" value="Genomic_DNA"/>
</dbReference>
<sequence>MLNYKEYSSKSSHSRPDENSIATFFCTFAGVCNSSSSSSLLPSDSDSLDTTYSSSEWSFSLSPSSIVGYNIDGSSETSCVTAMTCSIMFIEGEKKCGGSGISEKRKREKRREEEAGRVSFYTLIMHKDCASTTPATPMPRHATSVNEAPRHLMKVSYGS</sequence>
<proteinExistence type="predicted"/>